<accession>A0A5M4AUS4</accession>
<evidence type="ECO:0000313" key="2">
    <source>
        <dbReference type="Proteomes" id="UP000391834"/>
    </source>
</evidence>
<organism evidence="1 2">
    <name type="scientific">Prolixibacter bellariivorans</name>
    <dbReference type="NCBI Taxonomy" id="314319"/>
    <lineage>
        <taxon>Bacteria</taxon>
        <taxon>Pseudomonadati</taxon>
        <taxon>Bacteroidota</taxon>
        <taxon>Bacteroidia</taxon>
        <taxon>Marinilabiliales</taxon>
        <taxon>Prolixibacteraceae</taxon>
        <taxon>Prolixibacter</taxon>
    </lineage>
</organism>
<protein>
    <submittedName>
        <fullName evidence="1">Uncharacterized protein</fullName>
    </submittedName>
</protein>
<dbReference type="EMBL" id="BLAX01000001">
    <property type="protein sequence ID" value="GET31373.1"/>
    <property type="molecule type" value="Genomic_DNA"/>
</dbReference>
<sequence>MFEGGSKYFLEKVFDFNIMNNYQTLKTKKMSYKKTLFPLISLAFLLTCFSCDLLRDAEGGYTEPDPCDKTKIENEEERTFEISCHVTDQNGDPVSSVTVVYDFIKEYCDGTLKGDFSFTDTPNENGYSSAGNWVTYKYNNELDHVFVKVYIEGSISSSVDEVFYWDDVDEEYILDLANRKKIVKSYEITHNID</sequence>
<name>A0A5M4AUS4_9BACT</name>
<evidence type="ECO:0000313" key="1">
    <source>
        <dbReference type="EMBL" id="GET31373.1"/>
    </source>
</evidence>
<keyword evidence="2" id="KW-1185">Reference proteome</keyword>
<proteinExistence type="predicted"/>
<comment type="caution">
    <text evidence="1">The sequence shown here is derived from an EMBL/GenBank/DDBJ whole genome shotgun (WGS) entry which is preliminary data.</text>
</comment>
<reference evidence="1 2" key="1">
    <citation type="submission" date="2019-10" db="EMBL/GenBank/DDBJ databases">
        <title>Prolixibacter strains distinguished by the presence of nitrate reductase genes were adept at nitrate-dependent anaerobic corrosion of metallic iron and carbon steel.</title>
        <authorList>
            <person name="Iino T."/>
            <person name="Shono N."/>
            <person name="Ito K."/>
            <person name="Nakamura R."/>
            <person name="Sueoka K."/>
            <person name="Harayama S."/>
            <person name="Ohkuma M."/>
        </authorList>
    </citation>
    <scope>NUCLEOTIDE SEQUENCE [LARGE SCALE GENOMIC DNA]</scope>
    <source>
        <strain evidence="1 2">JCM 13498</strain>
    </source>
</reference>
<dbReference type="AlphaFoldDB" id="A0A5M4AUS4"/>
<gene>
    <name evidence="1" type="ORF">PbJCM13498_02360</name>
</gene>
<dbReference type="Proteomes" id="UP000391834">
    <property type="component" value="Unassembled WGS sequence"/>
</dbReference>